<evidence type="ECO:0000313" key="2">
    <source>
        <dbReference type="Proteomes" id="UP000466442"/>
    </source>
</evidence>
<reference evidence="1" key="1">
    <citation type="journal article" date="2021" name="Mol. Ecol. Resour.">
        <title>Apolygus lucorum genome provides insights into omnivorousness and mesophyll feeding.</title>
        <authorList>
            <person name="Liu Y."/>
            <person name="Liu H."/>
            <person name="Wang H."/>
            <person name="Huang T."/>
            <person name="Liu B."/>
            <person name="Yang B."/>
            <person name="Yin L."/>
            <person name="Li B."/>
            <person name="Zhang Y."/>
            <person name="Zhang S."/>
            <person name="Jiang F."/>
            <person name="Zhang X."/>
            <person name="Ren Y."/>
            <person name="Wang B."/>
            <person name="Wang S."/>
            <person name="Lu Y."/>
            <person name="Wu K."/>
            <person name="Fan W."/>
            <person name="Wang G."/>
        </authorList>
    </citation>
    <scope>NUCLEOTIDE SEQUENCE</scope>
    <source>
        <strain evidence="1">12Hb</strain>
    </source>
</reference>
<organism evidence="1 2">
    <name type="scientific">Apolygus lucorum</name>
    <name type="common">Small green plant bug</name>
    <name type="synonym">Lygocoris lucorum</name>
    <dbReference type="NCBI Taxonomy" id="248454"/>
    <lineage>
        <taxon>Eukaryota</taxon>
        <taxon>Metazoa</taxon>
        <taxon>Ecdysozoa</taxon>
        <taxon>Arthropoda</taxon>
        <taxon>Hexapoda</taxon>
        <taxon>Insecta</taxon>
        <taxon>Pterygota</taxon>
        <taxon>Neoptera</taxon>
        <taxon>Paraneoptera</taxon>
        <taxon>Hemiptera</taxon>
        <taxon>Heteroptera</taxon>
        <taxon>Panheteroptera</taxon>
        <taxon>Cimicomorpha</taxon>
        <taxon>Miridae</taxon>
        <taxon>Mirini</taxon>
        <taxon>Apolygus</taxon>
    </lineage>
</organism>
<protein>
    <submittedName>
        <fullName evidence="1">Uncharacterized protein</fullName>
    </submittedName>
</protein>
<evidence type="ECO:0000313" key="1">
    <source>
        <dbReference type="EMBL" id="KAF6206023.1"/>
    </source>
</evidence>
<accession>A0A8S9XAN0</accession>
<comment type="caution">
    <text evidence="1">The sequence shown here is derived from an EMBL/GenBank/DDBJ whole genome shotgun (WGS) entry which is preliminary data.</text>
</comment>
<dbReference type="AlphaFoldDB" id="A0A8S9XAN0"/>
<sequence length="140" mass="15934">MQFSSVTSPGRDLHYFAVPSLRVETRAIHLDQILECYAENLRKYASALNYAGFIPDASEVKQIYREKSLFLLTESLVMAALAVGDTENIPEWEDCLRETKEADARGESTLHIWRHLDNLNPISENIVKYNIQLAMAYGVI</sequence>
<gene>
    <name evidence="1" type="ORF">GE061_017248</name>
</gene>
<dbReference type="InterPro" id="IPR004119">
    <property type="entry name" value="EcKL"/>
</dbReference>
<keyword evidence="2" id="KW-1185">Reference proteome</keyword>
<proteinExistence type="predicted"/>
<dbReference type="EMBL" id="WIXP02000008">
    <property type="protein sequence ID" value="KAF6206023.1"/>
    <property type="molecule type" value="Genomic_DNA"/>
</dbReference>
<name>A0A8S9XAN0_APOLU</name>
<dbReference type="Proteomes" id="UP000466442">
    <property type="component" value="Unassembled WGS sequence"/>
</dbReference>
<dbReference type="Pfam" id="PF02958">
    <property type="entry name" value="EcKL"/>
    <property type="match status" value="1"/>
</dbReference>